<dbReference type="PANTHER" id="PTHR45663:SF11">
    <property type="entry name" value="GEO12009P1"/>
    <property type="match status" value="1"/>
</dbReference>
<protein>
    <submittedName>
        <fullName evidence="2">Co-chaperone YbbN</fullName>
    </submittedName>
</protein>
<dbReference type="PROSITE" id="PS51352">
    <property type="entry name" value="THIOREDOXIN_2"/>
    <property type="match status" value="1"/>
</dbReference>
<dbReference type="Pfam" id="PF00085">
    <property type="entry name" value="Thioredoxin"/>
    <property type="match status" value="1"/>
</dbReference>
<sequence>MGYTVNTNMIEITLENFQQVIIDESKNKLVLVSFWAEQVPESITLRDALATKVAPFTDHILLASVDCQSQGQIAQQFGIQGLPTAILVKDSQPLDGLSGPQEEATIAAFLDKYLPKAEDLLLQQAQTFLIENKLADALQAISQAYQENNERADIKLVLADVLLQSGKNDEARALLDSILMADQDSYYKALIAKLELADEAANSPEIQALETQLKNNPDDAVLTQQLAAQYNQVNRNEEALALLFNLVRAGGTINDDGSNSAVKSRELLLDILKSLPDGDLLATKYRRKLYTLMY</sequence>
<name>A0ABN1L3I1_9GAMM</name>
<accession>A0ABN1L3I1</accession>
<dbReference type="CDD" id="cd02956">
    <property type="entry name" value="ybbN"/>
    <property type="match status" value="1"/>
</dbReference>
<dbReference type="Proteomes" id="UP001500021">
    <property type="component" value="Unassembled WGS sequence"/>
</dbReference>
<dbReference type="Pfam" id="PF14561">
    <property type="entry name" value="TPR_20"/>
    <property type="match status" value="1"/>
</dbReference>
<proteinExistence type="predicted"/>
<feature type="domain" description="Thioredoxin" evidence="1">
    <location>
        <begin position="1"/>
        <end position="115"/>
    </location>
</feature>
<dbReference type="PANTHER" id="PTHR45663">
    <property type="entry name" value="GEO12009P1"/>
    <property type="match status" value="1"/>
</dbReference>
<gene>
    <name evidence="2" type="ORF">GCM10009111_03910</name>
</gene>
<dbReference type="SUPFAM" id="SSF48452">
    <property type="entry name" value="TPR-like"/>
    <property type="match status" value="1"/>
</dbReference>
<comment type="caution">
    <text evidence="2">The sequence shown here is derived from an EMBL/GenBank/DDBJ whole genome shotgun (WGS) entry which is preliminary data.</text>
</comment>
<dbReference type="Gene3D" id="3.40.30.10">
    <property type="entry name" value="Glutaredoxin"/>
    <property type="match status" value="1"/>
</dbReference>
<dbReference type="EMBL" id="BAAAFA010000001">
    <property type="protein sequence ID" value="GAA0811420.1"/>
    <property type="molecule type" value="Genomic_DNA"/>
</dbReference>
<keyword evidence="3" id="KW-1185">Reference proteome</keyword>
<reference evidence="2 3" key="1">
    <citation type="journal article" date="2019" name="Int. J. Syst. Evol. Microbiol.">
        <title>The Global Catalogue of Microorganisms (GCM) 10K type strain sequencing project: providing services to taxonomists for standard genome sequencing and annotation.</title>
        <authorList>
            <consortium name="The Broad Institute Genomics Platform"/>
            <consortium name="The Broad Institute Genome Sequencing Center for Infectious Disease"/>
            <person name="Wu L."/>
            <person name="Ma J."/>
        </authorList>
    </citation>
    <scope>NUCLEOTIDE SEQUENCE [LARGE SCALE GENOMIC DNA]</scope>
    <source>
        <strain evidence="2 3">JCM 15608</strain>
    </source>
</reference>
<organism evidence="2 3">
    <name type="scientific">Colwellia asteriadis</name>
    <dbReference type="NCBI Taxonomy" id="517723"/>
    <lineage>
        <taxon>Bacteria</taxon>
        <taxon>Pseudomonadati</taxon>
        <taxon>Pseudomonadota</taxon>
        <taxon>Gammaproteobacteria</taxon>
        <taxon>Alteromonadales</taxon>
        <taxon>Colwelliaceae</taxon>
        <taxon>Colwellia</taxon>
    </lineage>
</organism>
<dbReference type="SUPFAM" id="SSF52833">
    <property type="entry name" value="Thioredoxin-like"/>
    <property type="match status" value="1"/>
</dbReference>
<evidence type="ECO:0000313" key="3">
    <source>
        <dbReference type="Proteomes" id="UP001500021"/>
    </source>
</evidence>
<dbReference type="Pfam" id="PF14559">
    <property type="entry name" value="TPR_19"/>
    <property type="match status" value="1"/>
</dbReference>
<evidence type="ECO:0000313" key="2">
    <source>
        <dbReference type="EMBL" id="GAA0811420.1"/>
    </source>
</evidence>
<dbReference type="InterPro" id="IPR011990">
    <property type="entry name" value="TPR-like_helical_dom_sf"/>
</dbReference>
<dbReference type="Gene3D" id="1.25.40.10">
    <property type="entry name" value="Tetratricopeptide repeat domain"/>
    <property type="match status" value="2"/>
</dbReference>
<dbReference type="InterPro" id="IPR036249">
    <property type="entry name" value="Thioredoxin-like_sf"/>
</dbReference>
<evidence type="ECO:0000259" key="1">
    <source>
        <dbReference type="PROSITE" id="PS51352"/>
    </source>
</evidence>
<dbReference type="InterPro" id="IPR013766">
    <property type="entry name" value="Thioredoxin_domain"/>
</dbReference>